<evidence type="ECO:0000313" key="2">
    <source>
        <dbReference type="EMBL" id="NVN49173.1"/>
    </source>
</evidence>
<organism evidence="2 3">
    <name type="scientific">Mycolicibacterium hippocampi</name>
    <dbReference type="NCBI Taxonomy" id="659824"/>
    <lineage>
        <taxon>Bacteria</taxon>
        <taxon>Bacillati</taxon>
        <taxon>Actinomycetota</taxon>
        <taxon>Actinomycetes</taxon>
        <taxon>Mycobacteriales</taxon>
        <taxon>Mycobacteriaceae</taxon>
        <taxon>Mycolicibacterium</taxon>
    </lineage>
</organism>
<dbReference type="Proteomes" id="UP000570517">
    <property type="component" value="Unassembled WGS sequence"/>
</dbReference>
<dbReference type="EMBL" id="JABFYL010000012">
    <property type="protein sequence ID" value="NVN49173.1"/>
    <property type="molecule type" value="Genomic_DNA"/>
</dbReference>
<reference evidence="2 3" key="1">
    <citation type="submission" date="2020-05" db="EMBL/GenBank/DDBJ databases">
        <title>Draft genome sequence of Mycobacterium hippocampi DL, isolated from European seabass, Dicentrarchus labrax, reared in fish farms.</title>
        <authorList>
            <person name="Stathopoulou P."/>
            <person name="Asimakis E."/>
            <person name="Tzokas K."/>
            <person name="Batargias C."/>
            <person name="Tsiamis G."/>
        </authorList>
    </citation>
    <scope>NUCLEOTIDE SEQUENCE [LARGE SCALE GENOMIC DNA]</scope>
    <source>
        <strain evidence="2 3">DL</strain>
    </source>
</reference>
<proteinExistence type="predicted"/>
<comment type="caution">
    <text evidence="2">The sequence shown here is derived from an EMBL/GenBank/DDBJ whole genome shotgun (WGS) entry which is preliminary data.</text>
</comment>
<gene>
    <name evidence="2" type="ORF">HLY00_2058</name>
</gene>
<evidence type="ECO:0000313" key="3">
    <source>
        <dbReference type="Proteomes" id="UP000570517"/>
    </source>
</evidence>
<sequence>MATTERVPKIGPRWWAPALTGIQTIACWRTARVPTGSVRRKGAVHRLAAAAGPNTVHPAGPGQRYRTGNASFLRPRRP</sequence>
<protein>
    <submittedName>
        <fullName evidence="2">Uncharacterized protein</fullName>
    </submittedName>
</protein>
<evidence type="ECO:0000256" key="1">
    <source>
        <dbReference type="SAM" id="MobiDB-lite"/>
    </source>
</evidence>
<accession>A0A850PKV3</accession>
<keyword evidence="3" id="KW-1185">Reference proteome</keyword>
<dbReference type="AlphaFoldDB" id="A0A850PKV3"/>
<feature type="region of interest" description="Disordered" evidence="1">
    <location>
        <begin position="52"/>
        <end position="78"/>
    </location>
</feature>
<name>A0A850PKV3_9MYCO</name>